<keyword evidence="4" id="KW-0378">Hydrolase</keyword>
<dbReference type="PANTHER" id="PTHR11731">
    <property type="entry name" value="PROTEASE FAMILY S9B,C DIPEPTIDYL-PEPTIDASE IV-RELATED"/>
    <property type="match status" value="1"/>
</dbReference>
<sequence>MFKATSAALIYVMYCSGTMSNRHHTPLLLKESSRRMQQTRLQHATWLGNTSSLLMISENDIYLKMGPAVEEIRLTDTGVPGVIYNGVPDWLYQEEVLPKPQATWPSPDGTHILYATFNDTRVSALEFPWFGTQPGQDGTGSSSLGVSKSFPPSRSIRYPRPGSPNPEVELWIVELGNVNSMNYSGIGNVTLPAKTKLKPPPSLDGQDYYLTSAGWVGDDASQITVVWMTRMQNLSLVSACRAPTWECEETHSERAPEGLWLDAQPHPLFAPDGDSFLLLATVQEGDKEHFTHIKHVTLTQQRIAVLSHGRYEVSEILAWDTKAHLVYYLGTREKRPGQRHLYVVRDPIADDPRHFEPLCVTCDLGEVLWSSRQVPLPQGWRAQVQLFLPPSWREELRDAAFPVLVEVNGRPGSEAITDKFRIDWGTYMSSHNDVVYVRLDVRGARGQGKKDLFRKIGGVEVQDQLTVLKHLLKTHKYLDVTRVGVWGWGYGGYVTAMVLGNQENVFKCGVAVNPIADWMYYNSAFTERILGAPAENYKGYVEADLTQRARLVPSHSLYLLHGLADLTAPYTHGVAFAKALSEAGVIFRYQSYADEDHALTGVLEHAYRSMEDFLAECLALDAS</sequence>
<dbReference type="STRING" id="67767.A0A0J7L4U2"/>
<evidence type="ECO:0000313" key="5">
    <source>
        <dbReference type="Proteomes" id="UP000036403"/>
    </source>
</evidence>
<dbReference type="Gene3D" id="2.140.10.30">
    <property type="entry name" value="Dipeptidylpeptidase IV, N-terminal domain"/>
    <property type="match status" value="1"/>
</dbReference>
<proteinExistence type="predicted"/>
<dbReference type="PANTHER" id="PTHR11731:SF187">
    <property type="entry name" value="INACTIVE DIPEPTIDYL PEPTIDASE 10-LIKE PROTEIN"/>
    <property type="match status" value="1"/>
</dbReference>
<dbReference type="GO" id="GO:0005886">
    <property type="term" value="C:plasma membrane"/>
    <property type="evidence" value="ECO:0007669"/>
    <property type="project" value="TreeGrafter"/>
</dbReference>
<feature type="domain" description="Dipeptidylpeptidase IV N-terminal" evidence="3">
    <location>
        <begin position="38"/>
        <end position="369"/>
    </location>
</feature>
<dbReference type="InterPro" id="IPR029058">
    <property type="entry name" value="AB_hydrolase_fold"/>
</dbReference>
<dbReference type="GO" id="GO:0006508">
    <property type="term" value="P:proteolysis"/>
    <property type="evidence" value="ECO:0007669"/>
    <property type="project" value="InterPro"/>
</dbReference>
<accession>A0A0J7L4U2</accession>
<dbReference type="SUPFAM" id="SSF82171">
    <property type="entry name" value="DPP6 N-terminal domain-like"/>
    <property type="match status" value="1"/>
</dbReference>
<keyword evidence="4" id="KW-0645">Protease</keyword>
<reference evidence="4 5" key="1">
    <citation type="submission" date="2015-04" db="EMBL/GenBank/DDBJ databases">
        <title>Lasius niger genome sequencing.</title>
        <authorList>
            <person name="Konorov E.A."/>
            <person name="Nikitin M.A."/>
            <person name="Kirill M.V."/>
            <person name="Chang P."/>
        </authorList>
    </citation>
    <scope>NUCLEOTIDE SEQUENCE [LARGE SCALE GENOMIC DNA]</scope>
    <source>
        <tissue evidence="4">Whole</tissue>
    </source>
</reference>
<keyword evidence="5" id="KW-1185">Reference proteome</keyword>
<evidence type="ECO:0000256" key="1">
    <source>
        <dbReference type="SAM" id="MobiDB-lite"/>
    </source>
</evidence>
<dbReference type="Gene3D" id="3.40.50.1820">
    <property type="entry name" value="alpha/beta hydrolase"/>
    <property type="match status" value="1"/>
</dbReference>
<feature type="region of interest" description="Disordered" evidence="1">
    <location>
        <begin position="134"/>
        <end position="161"/>
    </location>
</feature>
<feature type="compositionally biased region" description="Polar residues" evidence="1">
    <location>
        <begin position="134"/>
        <end position="152"/>
    </location>
</feature>
<dbReference type="GO" id="GO:0008239">
    <property type="term" value="F:dipeptidyl-peptidase activity"/>
    <property type="evidence" value="ECO:0007669"/>
    <property type="project" value="TreeGrafter"/>
</dbReference>
<evidence type="ECO:0000259" key="2">
    <source>
        <dbReference type="Pfam" id="PF00326"/>
    </source>
</evidence>
<keyword evidence="4" id="KW-0031">Aminopeptidase</keyword>
<dbReference type="SUPFAM" id="SSF53474">
    <property type="entry name" value="alpha/beta-Hydrolases"/>
    <property type="match status" value="1"/>
</dbReference>
<dbReference type="AlphaFoldDB" id="A0A0J7L4U2"/>
<dbReference type="PaxDb" id="67767-A0A0J7L4U2"/>
<dbReference type="Pfam" id="PF00930">
    <property type="entry name" value="DPPIV_N"/>
    <property type="match status" value="1"/>
</dbReference>
<dbReference type="OrthoDB" id="16520at2759"/>
<dbReference type="GO" id="GO:0008236">
    <property type="term" value="F:serine-type peptidase activity"/>
    <property type="evidence" value="ECO:0007669"/>
    <property type="project" value="InterPro"/>
</dbReference>
<evidence type="ECO:0000313" key="4">
    <source>
        <dbReference type="EMBL" id="KMQ97524.1"/>
    </source>
</evidence>
<organism evidence="4 5">
    <name type="scientific">Lasius niger</name>
    <name type="common">Black garden ant</name>
    <dbReference type="NCBI Taxonomy" id="67767"/>
    <lineage>
        <taxon>Eukaryota</taxon>
        <taxon>Metazoa</taxon>
        <taxon>Ecdysozoa</taxon>
        <taxon>Arthropoda</taxon>
        <taxon>Hexapoda</taxon>
        <taxon>Insecta</taxon>
        <taxon>Pterygota</taxon>
        <taxon>Neoptera</taxon>
        <taxon>Endopterygota</taxon>
        <taxon>Hymenoptera</taxon>
        <taxon>Apocrita</taxon>
        <taxon>Aculeata</taxon>
        <taxon>Formicoidea</taxon>
        <taxon>Formicidae</taxon>
        <taxon>Formicinae</taxon>
        <taxon>Lasius</taxon>
        <taxon>Lasius</taxon>
    </lineage>
</organism>
<gene>
    <name evidence="4" type="ORF">RF55_2136</name>
</gene>
<name>A0A0J7L4U2_LASNI</name>
<feature type="domain" description="Peptidase S9 prolyl oligopeptidase catalytic" evidence="2">
    <location>
        <begin position="422"/>
        <end position="619"/>
    </location>
</feature>
<evidence type="ECO:0000259" key="3">
    <source>
        <dbReference type="Pfam" id="PF00930"/>
    </source>
</evidence>
<comment type="caution">
    <text evidence="4">The sequence shown here is derived from an EMBL/GenBank/DDBJ whole genome shotgun (WGS) entry which is preliminary data.</text>
</comment>
<dbReference type="InterPro" id="IPR050278">
    <property type="entry name" value="Serine_Prot_S9B/DPPIV"/>
</dbReference>
<dbReference type="GO" id="GO:0004177">
    <property type="term" value="F:aminopeptidase activity"/>
    <property type="evidence" value="ECO:0007669"/>
    <property type="project" value="UniProtKB-KW"/>
</dbReference>
<dbReference type="InterPro" id="IPR002469">
    <property type="entry name" value="Peptidase_S9B_N"/>
</dbReference>
<dbReference type="Pfam" id="PF00326">
    <property type="entry name" value="Peptidase_S9"/>
    <property type="match status" value="1"/>
</dbReference>
<dbReference type="InterPro" id="IPR001375">
    <property type="entry name" value="Peptidase_S9_cat"/>
</dbReference>
<dbReference type="EMBL" id="LBMM01000775">
    <property type="protein sequence ID" value="KMQ97524.1"/>
    <property type="molecule type" value="Genomic_DNA"/>
</dbReference>
<dbReference type="Proteomes" id="UP000036403">
    <property type="component" value="Unassembled WGS sequence"/>
</dbReference>
<protein>
    <submittedName>
        <fullName evidence="4">Dipeptidyl aminopeptidase-like protein 6-like isoform 3 protein</fullName>
    </submittedName>
</protein>